<dbReference type="GO" id="GO:0000742">
    <property type="term" value="P:karyogamy involved in conjugation with cellular fusion"/>
    <property type="evidence" value="ECO:0007669"/>
    <property type="project" value="UniProtKB-UniRule"/>
</dbReference>
<evidence type="ECO:0000256" key="7">
    <source>
        <dbReference type="ARBA" id="ARBA00022989"/>
    </source>
</evidence>
<dbReference type="VEuPathDB" id="FungiDB:MGYG_07863"/>
<evidence type="ECO:0000256" key="4">
    <source>
        <dbReference type="ARBA" id="ARBA00022692"/>
    </source>
</evidence>
<organism evidence="14">
    <name type="scientific">Arthroderma gypseum (strain ATCC MYA-4604 / CBS 118893)</name>
    <name type="common">Microsporum gypseum</name>
    <dbReference type="NCBI Taxonomy" id="535722"/>
    <lineage>
        <taxon>Eukaryota</taxon>
        <taxon>Fungi</taxon>
        <taxon>Dikarya</taxon>
        <taxon>Ascomycota</taxon>
        <taxon>Pezizomycotina</taxon>
        <taxon>Eurotiomycetes</taxon>
        <taxon>Eurotiomycetidae</taxon>
        <taxon>Onygenales</taxon>
        <taxon>Arthrodermataceae</taxon>
        <taxon>Nannizzia</taxon>
    </lineage>
</organism>
<dbReference type="GO" id="GO:0005789">
    <property type="term" value="C:endoplasmic reticulum membrane"/>
    <property type="evidence" value="ECO:0007669"/>
    <property type="project" value="UniProtKB-SubCell"/>
</dbReference>
<reference evidence="14" key="1">
    <citation type="journal article" date="2012" name="MBio">
        <title>Comparative genome analysis of Trichophyton rubrum and related dermatophytes reveals candidate genes involved in infection.</title>
        <authorList>
            <person name="Martinez D.A."/>
            <person name="Oliver B.G."/>
            <person name="Graeser Y."/>
            <person name="Goldberg J.M."/>
            <person name="Li W."/>
            <person name="Martinez-Rossi N.M."/>
            <person name="Monod M."/>
            <person name="Shelest E."/>
            <person name="Barton R.C."/>
            <person name="Birch E."/>
            <person name="Brakhage A.A."/>
            <person name="Chen Z."/>
            <person name="Gurr S.J."/>
            <person name="Heiman D."/>
            <person name="Heitman J."/>
            <person name="Kosti I."/>
            <person name="Rossi A."/>
            <person name="Saif S."/>
            <person name="Samalova M."/>
            <person name="Saunders C.W."/>
            <person name="Shea T."/>
            <person name="Summerbell R.C."/>
            <person name="Xu J."/>
            <person name="Young S."/>
            <person name="Zeng Q."/>
            <person name="Birren B.W."/>
            <person name="Cuomo C.A."/>
            <person name="White T.C."/>
        </authorList>
    </citation>
    <scope>NUCLEOTIDE SEQUENCE [LARGE SCALE GENOMIC DNA]</scope>
    <source>
        <strain evidence="14">ATCC MYA-4604 / CBS 118893</strain>
    </source>
</reference>
<keyword evidence="9" id="KW-0325">Glycoprotein</keyword>
<protein>
    <recommendedName>
        <fullName evidence="15">Nuclear membrane fusion protein Kar5</fullName>
    </recommendedName>
</protein>
<dbReference type="EMBL" id="DS989829">
    <property type="protein sequence ID" value="EFR04860.1"/>
    <property type="molecule type" value="Genomic_DNA"/>
</dbReference>
<dbReference type="InterPro" id="IPR007292">
    <property type="entry name" value="Nuclear_fusion_Kar5"/>
</dbReference>
<evidence type="ECO:0000313" key="14">
    <source>
        <dbReference type="Proteomes" id="UP000002669"/>
    </source>
</evidence>
<dbReference type="Pfam" id="PF04163">
    <property type="entry name" value="Tht1"/>
    <property type="match status" value="1"/>
</dbReference>
<feature type="signal peptide" evidence="12">
    <location>
        <begin position="1"/>
        <end position="32"/>
    </location>
</feature>
<evidence type="ECO:0000256" key="6">
    <source>
        <dbReference type="ARBA" id="ARBA00022824"/>
    </source>
</evidence>
<dbReference type="OrthoDB" id="5311848at2759"/>
<evidence type="ECO:0000256" key="11">
    <source>
        <dbReference type="RuleBase" id="RU368082"/>
    </source>
</evidence>
<evidence type="ECO:0000256" key="10">
    <source>
        <dbReference type="ARBA" id="ARBA00023242"/>
    </source>
</evidence>
<evidence type="ECO:0000256" key="9">
    <source>
        <dbReference type="ARBA" id="ARBA00023180"/>
    </source>
</evidence>
<evidence type="ECO:0000256" key="1">
    <source>
        <dbReference type="ARBA" id="ARBA00003389"/>
    </source>
</evidence>
<evidence type="ECO:0000256" key="3">
    <source>
        <dbReference type="ARBA" id="ARBA00022459"/>
    </source>
</evidence>
<dbReference type="PANTHER" id="PTHR28012:SF1">
    <property type="entry name" value="NUCLEAR FUSION PROTEIN KAR5"/>
    <property type="match status" value="1"/>
</dbReference>
<evidence type="ECO:0000256" key="2">
    <source>
        <dbReference type="ARBA" id="ARBA00010473"/>
    </source>
</evidence>
<feature type="chain" id="PRO_5003191009" description="Nuclear membrane fusion protein Kar5" evidence="12">
    <location>
        <begin position="33"/>
        <end position="537"/>
    </location>
</feature>
<evidence type="ECO:0000313" key="13">
    <source>
        <dbReference type="EMBL" id="EFR04860.1"/>
    </source>
</evidence>
<dbReference type="InParanoid" id="E4V4D6"/>
<dbReference type="eggNOG" id="ENOG502QVCQ">
    <property type="taxonomic scope" value="Eukaryota"/>
</dbReference>
<dbReference type="PANTHER" id="PTHR28012">
    <property type="entry name" value="NUCLEAR FUSION PROTEIN KAR5"/>
    <property type="match status" value="1"/>
</dbReference>
<keyword evidence="4 11" id="KW-0812">Transmembrane</keyword>
<evidence type="ECO:0008006" key="15">
    <source>
        <dbReference type="Google" id="ProtNLM"/>
    </source>
</evidence>
<dbReference type="AlphaFoldDB" id="E4V4D6"/>
<comment type="function">
    <text evidence="1 11">Required for nuclear membrane fusion during karyogamy.</text>
</comment>
<feature type="transmembrane region" description="Helical" evidence="11">
    <location>
        <begin position="454"/>
        <end position="477"/>
    </location>
</feature>
<dbReference type="GeneID" id="10024926"/>
<dbReference type="GO" id="GO:0031965">
    <property type="term" value="C:nuclear membrane"/>
    <property type="evidence" value="ECO:0007669"/>
    <property type="project" value="UniProtKB-SubCell"/>
</dbReference>
<keyword evidence="3 11" id="KW-0415">Karyogamy</keyword>
<dbReference type="GO" id="GO:0048288">
    <property type="term" value="P:nuclear membrane fusion involved in karyogamy"/>
    <property type="evidence" value="ECO:0007669"/>
    <property type="project" value="UniProtKB-UniRule"/>
</dbReference>
<evidence type="ECO:0000256" key="12">
    <source>
        <dbReference type="SAM" id="SignalP"/>
    </source>
</evidence>
<keyword evidence="5 11" id="KW-0732">Signal</keyword>
<name>E4V4D6_ARTGP</name>
<gene>
    <name evidence="13" type="ORF">MGYG_07863</name>
</gene>
<dbReference type="Proteomes" id="UP000002669">
    <property type="component" value="Unassembled WGS sequence"/>
</dbReference>
<comment type="subcellular location">
    <subcellularLocation>
        <location evidence="11">Endoplasmic reticulum membrane</location>
    </subcellularLocation>
    <subcellularLocation>
        <location evidence="11">Nucleus membrane</location>
    </subcellularLocation>
</comment>
<sequence>MTYRALKLRVARTFSLFLHLQMLTSTVVSVTGFKLPSFTNRQAPDTLEFSDLHGLSDNGFQMTVDLPRLLHGNPAEQNTLFTEALRLLDSMQHAPSCNQRAAASLITSCQTLSADTSERRHFTHSDLDHVKSLYAARLAICEITGAGAAMPEKCLDAFPSYNDWKPQYKDKTQRFQVTDEEKSIPAVLLEPCLRSLESKPQWWTSYSNSRQNAAVMCHAARFEIEKEELLYRHRVLTEVTSGLNNHLNLTLENSYTQTKQHCEFLQVVDTMRRNLLRDLHRDSDSIHNQFTELLAGAKDMFRIANGEFQGFMETALTETATLAKQMKLSILSAQEVKRVLGEVLIEEVKQNSDLVSAEHMALRANAHLITDIQNSLSEVNQARIGFIVEELNRLHVSMHSLSEIVSSVEQQHSSLDNRIKHFDAAFSDFEQKAAFLRHMMGTQIMNQSRLSTCMVSFSVLMDIVFGAALFISGGFTWPQAIQKPSLITVHEVTPIEITCFILGFVISAVSVITIAVRGFTFKSKLVMASNSETMRLP</sequence>
<comment type="similarity">
    <text evidence="2 11">Belongs to the KAR5 family.</text>
</comment>
<keyword evidence="14" id="KW-1185">Reference proteome</keyword>
<keyword evidence="8 11" id="KW-0472">Membrane</keyword>
<keyword evidence="6 11" id="KW-0256">Endoplasmic reticulum</keyword>
<evidence type="ECO:0000256" key="8">
    <source>
        <dbReference type="ARBA" id="ARBA00023136"/>
    </source>
</evidence>
<dbReference type="HOGENOM" id="CLU_033545_1_0_1"/>
<keyword evidence="7 11" id="KW-1133">Transmembrane helix</keyword>
<feature type="transmembrane region" description="Helical" evidence="11">
    <location>
        <begin position="497"/>
        <end position="519"/>
    </location>
</feature>
<keyword evidence="10 11" id="KW-0539">Nucleus</keyword>
<dbReference type="RefSeq" id="XP_003169695.1">
    <property type="nucleotide sequence ID" value="XM_003169647.1"/>
</dbReference>
<accession>E4V4D6</accession>
<proteinExistence type="inferred from homology"/>
<evidence type="ECO:0000256" key="5">
    <source>
        <dbReference type="ARBA" id="ARBA00022729"/>
    </source>
</evidence>